<sequence>MNQVLSKSVNELVFSRLYDILQYYTVIGSEKKVKYAASPFFILGTDMFGEGISLQVIAIHDYANSKIEFYESGRKWTLKQKSTITDVNDDIEYMGFVKLNNNVVHFETTCCFVLVHKKTLKIYDRERNHRWQQVFEYSFPPSFNLVRVTNPIVGEFCCYDGEEYWMFKYNGEWNMSKEVNSMIDDKKLN</sequence>
<accession>A0A3G5AH74</accession>
<dbReference type="EMBL" id="MK072509">
    <property type="protein sequence ID" value="AYV86555.1"/>
    <property type="molecule type" value="Genomic_DNA"/>
</dbReference>
<organism evidence="1">
    <name type="scientific">Sylvanvirus sp</name>
    <dbReference type="NCBI Taxonomy" id="2487774"/>
    <lineage>
        <taxon>Viruses</taxon>
    </lineage>
</organism>
<protein>
    <submittedName>
        <fullName evidence="1">Uncharacterized protein</fullName>
    </submittedName>
</protein>
<proteinExistence type="predicted"/>
<reference evidence="1" key="1">
    <citation type="submission" date="2018-10" db="EMBL/GenBank/DDBJ databases">
        <title>Hidden diversity of soil giant viruses.</title>
        <authorList>
            <person name="Schulz F."/>
            <person name="Alteio L."/>
            <person name="Goudeau D."/>
            <person name="Ryan E.M."/>
            <person name="Malmstrom R.R."/>
            <person name="Blanchard J."/>
            <person name="Woyke T."/>
        </authorList>
    </citation>
    <scope>NUCLEOTIDE SEQUENCE</scope>
    <source>
        <strain evidence="1">SYV1</strain>
    </source>
</reference>
<name>A0A3G5AH74_9VIRU</name>
<evidence type="ECO:0000313" key="1">
    <source>
        <dbReference type="EMBL" id="AYV86555.1"/>
    </source>
</evidence>
<gene>
    <name evidence="1" type="ORF">Sylvanvirus3_9</name>
</gene>